<dbReference type="AlphaFoldDB" id="A0A5B0LZ64"/>
<reference evidence="2 3" key="1">
    <citation type="submission" date="2019-05" db="EMBL/GenBank/DDBJ databases">
        <title>Emergence of the Ug99 lineage of the wheat stem rust pathogen through somatic hybridization.</title>
        <authorList>
            <person name="Li F."/>
            <person name="Upadhyaya N.M."/>
            <person name="Sperschneider J."/>
            <person name="Matny O."/>
            <person name="Nguyen-Phuc H."/>
            <person name="Mago R."/>
            <person name="Raley C."/>
            <person name="Miller M.E."/>
            <person name="Silverstein K.A.T."/>
            <person name="Henningsen E."/>
            <person name="Hirsch C.D."/>
            <person name="Visser B."/>
            <person name="Pretorius Z.A."/>
            <person name="Steffenson B.J."/>
            <person name="Schwessinger B."/>
            <person name="Dodds P.N."/>
            <person name="Figueroa M."/>
        </authorList>
    </citation>
    <scope>NUCLEOTIDE SEQUENCE [LARGE SCALE GENOMIC DNA]</scope>
    <source>
        <strain evidence="2">21-0</strain>
    </source>
</reference>
<feature type="region of interest" description="Disordered" evidence="1">
    <location>
        <begin position="315"/>
        <end position="350"/>
    </location>
</feature>
<organism evidence="2 3">
    <name type="scientific">Puccinia graminis f. sp. tritici</name>
    <dbReference type="NCBI Taxonomy" id="56615"/>
    <lineage>
        <taxon>Eukaryota</taxon>
        <taxon>Fungi</taxon>
        <taxon>Dikarya</taxon>
        <taxon>Basidiomycota</taxon>
        <taxon>Pucciniomycotina</taxon>
        <taxon>Pucciniomycetes</taxon>
        <taxon>Pucciniales</taxon>
        <taxon>Pucciniaceae</taxon>
        <taxon>Puccinia</taxon>
    </lineage>
</organism>
<evidence type="ECO:0000313" key="3">
    <source>
        <dbReference type="Proteomes" id="UP000324748"/>
    </source>
</evidence>
<accession>A0A5B0LZ64</accession>
<evidence type="ECO:0000313" key="2">
    <source>
        <dbReference type="EMBL" id="KAA1069150.1"/>
    </source>
</evidence>
<feature type="compositionally biased region" description="Polar residues" evidence="1">
    <location>
        <begin position="99"/>
        <end position="115"/>
    </location>
</feature>
<gene>
    <name evidence="2" type="ORF">PGT21_014215</name>
</gene>
<keyword evidence="3" id="KW-1185">Reference proteome</keyword>
<name>A0A5B0LZ64_PUCGR</name>
<proteinExistence type="predicted"/>
<evidence type="ECO:0000256" key="1">
    <source>
        <dbReference type="SAM" id="MobiDB-lite"/>
    </source>
</evidence>
<feature type="region of interest" description="Disordered" evidence="1">
    <location>
        <begin position="260"/>
        <end position="299"/>
    </location>
</feature>
<sequence>MLVAFFLSDLPPNTPKISVIGAMQQSGMSSYTYCNHPLLLSQVSSTMSTLELKLICLDLYEKVQALAAHPALKPNERGHIQALLNDIKADYEKSDDEYNTGSAQSPARPTGSESYLASEPQPAKDIQTPNQSTFQFLLGNTTSPVPADIDMDSHMQDGQHLDNSLSTLNTLGQTTFLMRTGNEFLESIEQNHAVLNKRVSVTQASNPATTTSLMTAVPLKSSTTEPVGLHPIHPKRTVIHEPRSRPTQYRLPMVQLEGMDDDVQPSQGQAEVGLDNGLGRTADLTRGPNGPPEQGSHPSEFLTASIFRDYIIPRRPHEGTGANLNDKRPRADQSQNSSGGATPLRSARSPSVELFVPGQHLTAQEVTRWKTKLSTGIPWPIESAEKSIRNISFIIKNLPQLILSHPKLPEEATRSLWIDLDHTHQLCVSEGILKTAGNLFLITPDMVNMDQFTQPRAGSARAGSHILAPNLASFFAPPKVAYTCLLAALEQAWGIQRLANVKNEWVHMLANLLIFGPTAAFTSLHKGPHMTLLNANALLELGSSLLKQKIDLGITTPMPHLTLDNL</sequence>
<feature type="region of interest" description="Disordered" evidence="1">
    <location>
        <begin position="94"/>
        <end position="127"/>
    </location>
</feature>
<dbReference type="Proteomes" id="UP000324748">
    <property type="component" value="Unassembled WGS sequence"/>
</dbReference>
<comment type="caution">
    <text evidence="2">The sequence shown here is derived from an EMBL/GenBank/DDBJ whole genome shotgun (WGS) entry which is preliminary data.</text>
</comment>
<dbReference type="EMBL" id="VSWC01000183">
    <property type="protein sequence ID" value="KAA1069150.1"/>
    <property type="molecule type" value="Genomic_DNA"/>
</dbReference>
<dbReference type="OrthoDB" id="10359647at2759"/>
<protein>
    <submittedName>
        <fullName evidence="2">Uncharacterized protein</fullName>
    </submittedName>
</protein>